<keyword evidence="5" id="KW-1185">Reference proteome</keyword>
<dbReference type="AlphaFoldDB" id="A0A3E1NMR1"/>
<dbReference type="Proteomes" id="UP000261284">
    <property type="component" value="Unassembled WGS sequence"/>
</dbReference>
<evidence type="ECO:0000256" key="2">
    <source>
        <dbReference type="SAM" id="SignalP"/>
    </source>
</evidence>
<sequence>MQNFCAPRPKAVLLLLLLLGCFAAQAQVADPSTYYRQTRRNRHQPDTTATGFKKKDTVIHVVNKDTLPIIDDGVFSNASPESQGFSSKDLAAVLTYIKTNKFNVHSLLLVQNKTVLLDATFYPYRPYYQHDVSACAQTVTAMLIGIAIDKGLIKDDEQPVMSFFPEVNQHNPQLDQLKLKDLLAMRAGLDCQYGTEDKVLHDMFVKADWADYVLNVASVSEPGARFEYCAYNYYLLGEILKRVTKMSPEEFAKQTLFEDLKIQSYYWEKNDKGLNYGWGDLALQPHDLAKLGVLLLEEGKCNGKQVVSGDWIKKMMTSNSTLQDKRGYGYGVWINNEEEYSSEGRGQQRLFINKERNIIMVATGGGFEWEGIGKKIIKALKSDDKIPENVKAYEQLRKLENHLAQADTLIKGSSSPKELNLYNKYITLEKNSLDIERLMIRKDSTDTALMVTLSSHDSVHYPMGVGSGYKFYTEHKTGHLFASRAYWKNDNVFEIEFNMLSKINRCYIDFAMKEKIISITEPTHGIDEKQKLKFEGEVTAAEVKEDDKDKNKEIDRMDEDPKEKRKAKAKSVSGE</sequence>
<dbReference type="InterPro" id="IPR050789">
    <property type="entry name" value="Diverse_Enzym_Activities"/>
</dbReference>
<gene>
    <name evidence="4" type="ORF">DXN05_10250</name>
</gene>
<feature type="signal peptide" evidence="2">
    <location>
        <begin position="1"/>
        <end position="26"/>
    </location>
</feature>
<dbReference type="SUPFAM" id="SSF56601">
    <property type="entry name" value="beta-lactamase/transpeptidase-like"/>
    <property type="match status" value="1"/>
</dbReference>
<name>A0A3E1NMR1_9BACT</name>
<organism evidence="4 5">
    <name type="scientific">Deminuibacter soli</name>
    <dbReference type="NCBI Taxonomy" id="2291815"/>
    <lineage>
        <taxon>Bacteria</taxon>
        <taxon>Pseudomonadati</taxon>
        <taxon>Bacteroidota</taxon>
        <taxon>Chitinophagia</taxon>
        <taxon>Chitinophagales</taxon>
        <taxon>Chitinophagaceae</taxon>
        <taxon>Deminuibacter</taxon>
    </lineage>
</organism>
<feature type="region of interest" description="Disordered" evidence="1">
    <location>
        <begin position="537"/>
        <end position="575"/>
    </location>
</feature>
<reference evidence="4 5" key="1">
    <citation type="submission" date="2018-08" db="EMBL/GenBank/DDBJ databases">
        <title>Chitinophagaceae sp. K23C18032701, a novel bacterium isolated from forest soil.</title>
        <authorList>
            <person name="Wang C."/>
        </authorList>
    </citation>
    <scope>NUCLEOTIDE SEQUENCE [LARGE SCALE GENOMIC DNA]</scope>
    <source>
        <strain evidence="4 5">K23C18032701</strain>
    </source>
</reference>
<evidence type="ECO:0000313" key="5">
    <source>
        <dbReference type="Proteomes" id="UP000261284"/>
    </source>
</evidence>
<keyword evidence="4" id="KW-0378">Hydrolase</keyword>
<dbReference type="GO" id="GO:0016787">
    <property type="term" value="F:hydrolase activity"/>
    <property type="evidence" value="ECO:0007669"/>
    <property type="project" value="UniProtKB-KW"/>
</dbReference>
<evidence type="ECO:0000259" key="3">
    <source>
        <dbReference type="Pfam" id="PF00144"/>
    </source>
</evidence>
<feature type="compositionally biased region" description="Basic and acidic residues" evidence="1">
    <location>
        <begin position="537"/>
        <end position="563"/>
    </location>
</feature>
<evidence type="ECO:0000256" key="1">
    <source>
        <dbReference type="SAM" id="MobiDB-lite"/>
    </source>
</evidence>
<dbReference type="PANTHER" id="PTHR43283">
    <property type="entry name" value="BETA-LACTAMASE-RELATED"/>
    <property type="match status" value="1"/>
</dbReference>
<dbReference type="Gene3D" id="3.40.710.10">
    <property type="entry name" value="DD-peptidase/beta-lactamase superfamily"/>
    <property type="match status" value="1"/>
</dbReference>
<protein>
    <submittedName>
        <fullName evidence="4">Class C beta-lactamase-related serine hydrolase</fullName>
    </submittedName>
</protein>
<dbReference type="InterPro" id="IPR001466">
    <property type="entry name" value="Beta-lactam-related"/>
</dbReference>
<proteinExistence type="predicted"/>
<dbReference type="InterPro" id="IPR012338">
    <property type="entry name" value="Beta-lactam/transpept-like"/>
</dbReference>
<dbReference type="EMBL" id="QTJU01000002">
    <property type="protein sequence ID" value="RFM29124.1"/>
    <property type="molecule type" value="Genomic_DNA"/>
</dbReference>
<dbReference type="RefSeq" id="WP_116847107.1">
    <property type="nucleotide sequence ID" value="NZ_QTJU01000002.1"/>
</dbReference>
<dbReference type="OrthoDB" id="1185352at2"/>
<feature type="chain" id="PRO_5017576642" evidence="2">
    <location>
        <begin position="27"/>
        <end position="575"/>
    </location>
</feature>
<dbReference type="PANTHER" id="PTHR43283:SF7">
    <property type="entry name" value="BETA-LACTAMASE-RELATED DOMAIN-CONTAINING PROTEIN"/>
    <property type="match status" value="1"/>
</dbReference>
<keyword evidence="2" id="KW-0732">Signal</keyword>
<comment type="caution">
    <text evidence="4">The sequence shown here is derived from an EMBL/GenBank/DDBJ whole genome shotgun (WGS) entry which is preliminary data.</text>
</comment>
<dbReference type="Pfam" id="PF00144">
    <property type="entry name" value="Beta-lactamase"/>
    <property type="match status" value="1"/>
</dbReference>
<feature type="domain" description="Beta-lactamase-related" evidence="3">
    <location>
        <begin position="107"/>
        <end position="362"/>
    </location>
</feature>
<accession>A0A3E1NMR1</accession>
<evidence type="ECO:0000313" key="4">
    <source>
        <dbReference type="EMBL" id="RFM29124.1"/>
    </source>
</evidence>